<dbReference type="SUPFAM" id="SSF53187">
    <property type="entry name" value="Zn-dependent exopeptidases"/>
    <property type="match status" value="1"/>
</dbReference>
<protein>
    <recommendedName>
        <fullName evidence="7">Peptidase M20 dimerisation domain-containing protein</fullName>
    </recommendedName>
</protein>
<name>A0ABQ3XGU5_9ACTN</name>
<keyword evidence="4" id="KW-0378">Hydrolase</keyword>
<dbReference type="EMBL" id="BOMG01000076">
    <property type="protein sequence ID" value="GID57715.1"/>
    <property type="molecule type" value="Genomic_DNA"/>
</dbReference>
<dbReference type="Proteomes" id="UP000612282">
    <property type="component" value="Unassembled WGS sequence"/>
</dbReference>
<evidence type="ECO:0000256" key="1">
    <source>
        <dbReference type="ARBA" id="ARBA00006247"/>
    </source>
</evidence>
<evidence type="ECO:0000313" key="9">
    <source>
        <dbReference type="Proteomes" id="UP000612282"/>
    </source>
</evidence>
<reference evidence="8 9" key="1">
    <citation type="submission" date="2021-01" db="EMBL/GenBank/DDBJ databases">
        <title>Whole genome shotgun sequence of Actinoplanes couchii NBRC 106145.</title>
        <authorList>
            <person name="Komaki H."/>
            <person name="Tamura T."/>
        </authorList>
    </citation>
    <scope>NUCLEOTIDE SEQUENCE [LARGE SCALE GENOMIC DNA]</scope>
    <source>
        <strain evidence="8 9">NBRC 106145</strain>
    </source>
</reference>
<evidence type="ECO:0000313" key="8">
    <source>
        <dbReference type="EMBL" id="GID57715.1"/>
    </source>
</evidence>
<feature type="region of interest" description="Disordered" evidence="6">
    <location>
        <begin position="62"/>
        <end position="92"/>
    </location>
</feature>
<dbReference type="InterPro" id="IPR036264">
    <property type="entry name" value="Bact_exopeptidase_dim_dom"/>
</dbReference>
<evidence type="ECO:0000256" key="6">
    <source>
        <dbReference type="SAM" id="MobiDB-lite"/>
    </source>
</evidence>
<evidence type="ECO:0000256" key="5">
    <source>
        <dbReference type="ARBA" id="ARBA00022833"/>
    </source>
</evidence>
<comment type="similarity">
    <text evidence="1">Belongs to the peptidase M20A family.</text>
</comment>
<keyword evidence="9" id="KW-1185">Reference proteome</keyword>
<accession>A0ABQ3XGU5</accession>
<dbReference type="InterPro" id="IPR011650">
    <property type="entry name" value="Peptidase_M20_dimer"/>
</dbReference>
<feature type="domain" description="Peptidase M20 dimerisation" evidence="7">
    <location>
        <begin position="260"/>
        <end position="406"/>
    </location>
</feature>
<dbReference type="SUPFAM" id="SSF55031">
    <property type="entry name" value="Bacterial exopeptidase dimerisation domain"/>
    <property type="match status" value="1"/>
</dbReference>
<keyword evidence="5" id="KW-0862">Zinc</keyword>
<evidence type="ECO:0000259" key="7">
    <source>
        <dbReference type="Pfam" id="PF07687"/>
    </source>
</evidence>
<dbReference type="PANTHER" id="PTHR45962:SF1">
    <property type="entry name" value="N-FATTY-ACYL-AMINO ACID SYNTHASE_HYDROLASE PM20D1"/>
    <property type="match status" value="1"/>
</dbReference>
<evidence type="ECO:0000256" key="4">
    <source>
        <dbReference type="ARBA" id="ARBA00022801"/>
    </source>
</evidence>
<dbReference type="Gene3D" id="3.30.70.360">
    <property type="match status" value="1"/>
</dbReference>
<dbReference type="InterPro" id="IPR002933">
    <property type="entry name" value="Peptidase_M20"/>
</dbReference>
<keyword evidence="3" id="KW-0479">Metal-binding</keyword>
<dbReference type="InterPro" id="IPR047177">
    <property type="entry name" value="Pept_M20A"/>
</dbReference>
<keyword evidence="2" id="KW-0645">Protease</keyword>
<evidence type="ECO:0000256" key="2">
    <source>
        <dbReference type="ARBA" id="ARBA00022670"/>
    </source>
</evidence>
<dbReference type="Gene3D" id="3.40.630.10">
    <property type="entry name" value="Zn peptidases"/>
    <property type="match status" value="1"/>
</dbReference>
<dbReference type="Pfam" id="PF01546">
    <property type="entry name" value="Peptidase_M20"/>
    <property type="match status" value="1"/>
</dbReference>
<evidence type="ECO:0000256" key="3">
    <source>
        <dbReference type="ARBA" id="ARBA00022723"/>
    </source>
</evidence>
<sequence length="510" mass="54115">MIEAFRELVRIPTVSTRDADSWDHAAFDAFHEALRRHFPLLHKLSMIQVGSHGLLFHWPGKASETPDRASEKAGQALEKTAGAGRASEKAAEAGVATEVAAGTGRASGTAGDAGLVTGVAASAGRAPGTAGEVGRELAGPVVLMAHIDVVPAVGEWVHPPFEGVVADGVVWGRGTLDCKGSLAAICQAVEDLLADGFVPARDVWLSFGCDEEVSGDAARLAVEELHRRGVRPWFVLDEGGAVAYDAFPGVPKPMAVIGVTEKGVTSLELRVDGNGGHASTPAKFGPTVRLARAITRLDRAPMRAAAPDATVELLKRAAPHARPPIRYALTAGVRNRALLTRLLLAAGPEAAAMVRTTFAVTTLSGSPALNVIAGTATAGVNIRILVGDTVDGVIRHVRRVIKDPQVQIRVLSAGEPSPSAPLDDAFALLTAVTEERFPEAVTSPYVMMAATDARYFTRICDRVYRFTPFEMTKKQRESIHANDENITIAAYEKGVAWYSALLRRLGKFDR</sequence>
<gene>
    <name evidence="8" type="ORF">Aco03nite_061190</name>
</gene>
<dbReference type="PANTHER" id="PTHR45962">
    <property type="entry name" value="N-FATTY-ACYL-AMINO ACID SYNTHASE/HYDROLASE PM20D1"/>
    <property type="match status" value="1"/>
</dbReference>
<proteinExistence type="inferred from homology"/>
<organism evidence="8 9">
    <name type="scientific">Actinoplanes couchii</name>
    <dbReference type="NCBI Taxonomy" id="403638"/>
    <lineage>
        <taxon>Bacteria</taxon>
        <taxon>Bacillati</taxon>
        <taxon>Actinomycetota</taxon>
        <taxon>Actinomycetes</taxon>
        <taxon>Micromonosporales</taxon>
        <taxon>Micromonosporaceae</taxon>
        <taxon>Actinoplanes</taxon>
    </lineage>
</organism>
<comment type="caution">
    <text evidence="8">The sequence shown here is derived from an EMBL/GenBank/DDBJ whole genome shotgun (WGS) entry which is preliminary data.</text>
</comment>
<dbReference type="Gene3D" id="1.10.150.900">
    <property type="match status" value="1"/>
</dbReference>
<dbReference type="Pfam" id="PF07687">
    <property type="entry name" value="M20_dimer"/>
    <property type="match status" value="1"/>
</dbReference>